<dbReference type="Proteomes" id="UP000663852">
    <property type="component" value="Unassembled WGS sequence"/>
</dbReference>
<keyword evidence="3" id="KW-1185">Reference proteome</keyword>
<sequence length="474" mass="55987">MVSTTAIWEMPEFYHLDNDFFRPQEKKQLQNAYENFILNTKHKSFDRDDQFDDEDNAQMLLQSKIQLFQLFVRTQPVNIRSFSLFHQQQQRVFVERLFYLVLNNVELTHFSTFNVGSIINISKELEKYQRSTNKTILNTGKLNTVVQFVLSFSSSSISSFQLNNLFYLLLNDMNDFSGKIIDRIAEVLRIYHSMTYGHTITKQYLITTIDNAISTINFANPIIYPLYANFLNSSFVYKGPLILTTPNSHTSLSLYTIIQNLAIVLLGLAVDDFECEEIYLSLTSEQCYHTRLCVRHLTYLFRHYHYTFEYPLSHLNKQIIMQIMNLIVFHEMTFDKLKILLDLYIKYVHGFPLVNIKRLLYDLLLNSSLELFTIETIRHFIELNRSRSKLLVSENENSTIDDNNWLTSDQIRLVLHKLYSNNVYQEILLPFINGDFQEECSLVDILTYLDQIHECEEEQVIDVQEMKIKLTIYP</sequence>
<organism evidence="1 4">
    <name type="scientific">Adineta ricciae</name>
    <name type="common">Rotifer</name>
    <dbReference type="NCBI Taxonomy" id="249248"/>
    <lineage>
        <taxon>Eukaryota</taxon>
        <taxon>Metazoa</taxon>
        <taxon>Spiralia</taxon>
        <taxon>Gnathifera</taxon>
        <taxon>Rotifera</taxon>
        <taxon>Eurotatoria</taxon>
        <taxon>Bdelloidea</taxon>
        <taxon>Adinetida</taxon>
        <taxon>Adinetidae</taxon>
        <taxon>Adineta</taxon>
    </lineage>
</organism>
<evidence type="ECO:0000313" key="3">
    <source>
        <dbReference type="Proteomes" id="UP000663828"/>
    </source>
</evidence>
<dbReference type="EMBL" id="CAJNOR010000417">
    <property type="protein sequence ID" value="CAF0908176.1"/>
    <property type="molecule type" value="Genomic_DNA"/>
</dbReference>
<evidence type="ECO:0000313" key="4">
    <source>
        <dbReference type="Proteomes" id="UP000663852"/>
    </source>
</evidence>
<comment type="caution">
    <text evidence="1">The sequence shown here is derived from an EMBL/GenBank/DDBJ whole genome shotgun (WGS) entry which is preliminary data.</text>
</comment>
<evidence type="ECO:0000313" key="1">
    <source>
        <dbReference type="EMBL" id="CAF0748699.1"/>
    </source>
</evidence>
<evidence type="ECO:0000313" key="2">
    <source>
        <dbReference type="EMBL" id="CAF0908176.1"/>
    </source>
</evidence>
<name>A0A813PD54_ADIRI</name>
<proteinExistence type="predicted"/>
<accession>A0A813PD54</accession>
<dbReference type="OrthoDB" id="10018668at2759"/>
<reference evidence="1" key="1">
    <citation type="submission" date="2021-02" db="EMBL/GenBank/DDBJ databases">
        <authorList>
            <person name="Nowell W R."/>
        </authorList>
    </citation>
    <scope>NUCLEOTIDE SEQUENCE</scope>
</reference>
<dbReference type="Proteomes" id="UP000663828">
    <property type="component" value="Unassembled WGS sequence"/>
</dbReference>
<dbReference type="EMBL" id="CAJNOJ010000005">
    <property type="protein sequence ID" value="CAF0748699.1"/>
    <property type="molecule type" value="Genomic_DNA"/>
</dbReference>
<dbReference type="AlphaFoldDB" id="A0A813PD54"/>
<protein>
    <submittedName>
        <fullName evidence="1">Uncharacterized protein</fullName>
    </submittedName>
</protein>
<gene>
    <name evidence="1" type="ORF">EDS130_LOCUS2157</name>
    <name evidence="2" type="ORF">XAT740_LOCUS8390</name>
</gene>